<evidence type="ECO:0000256" key="4">
    <source>
        <dbReference type="SAM" id="Phobius"/>
    </source>
</evidence>
<evidence type="ECO:0000256" key="2">
    <source>
        <dbReference type="ARBA" id="ARBA00022777"/>
    </source>
</evidence>
<dbReference type="InterPro" id="IPR050482">
    <property type="entry name" value="Sensor_HK_TwoCompSys"/>
</dbReference>
<feature type="transmembrane region" description="Helical" evidence="4">
    <location>
        <begin position="392"/>
        <end position="412"/>
    </location>
</feature>
<gene>
    <name evidence="6" type="ORF">ACFP57_07515</name>
</gene>
<feature type="transmembrane region" description="Helical" evidence="4">
    <location>
        <begin position="526"/>
        <end position="547"/>
    </location>
</feature>
<comment type="caution">
    <text evidence="6">The sequence shown here is derived from an EMBL/GenBank/DDBJ whole genome shotgun (WGS) entry which is preliminary data.</text>
</comment>
<feature type="transmembrane region" description="Helical" evidence="4">
    <location>
        <begin position="500"/>
        <end position="520"/>
    </location>
</feature>
<dbReference type="EMBL" id="JBHSUA010000015">
    <property type="protein sequence ID" value="MFC6396832.1"/>
    <property type="molecule type" value="Genomic_DNA"/>
</dbReference>
<keyword evidence="2 6" id="KW-0418">Kinase</keyword>
<evidence type="ECO:0000256" key="3">
    <source>
        <dbReference type="ARBA" id="ARBA00023012"/>
    </source>
</evidence>
<dbReference type="CDD" id="cd16917">
    <property type="entry name" value="HATPase_UhpB-NarQ-NarX-like"/>
    <property type="match status" value="1"/>
</dbReference>
<feature type="transmembrane region" description="Helical" evidence="4">
    <location>
        <begin position="65"/>
        <end position="81"/>
    </location>
</feature>
<keyword evidence="4" id="KW-0472">Membrane</keyword>
<keyword evidence="4" id="KW-1133">Transmembrane helix</keyword>
<keyword evidence="3" id="KW-0902">Two-component regulatory system</keyword>
<organism evidence="6 7">
    <name type="scientific">Luteococcus sanguinis</name>
    <dbReference type="NCBI Taxonomy" id="174038"/>
    <lineage>
        <taxon>Bacteria</taxon>
        <taxon>Bacillati</taxon>
        <taxon>Actinomycetota</taxon>
        <taxon>Actinomycetes</taxon>
        <taxon>Propionibacteriales</taxon>
        <taxon>Propionibacteriaceae</taxon>
        <taxon>Luteococcus</taxon>
    </lineage>
</organism>
<keyword evidence="1" id="KW-0808">Transferase</keyword>
<sequence>MPVADDAIRAAGLVVMVPIALTALFPLLRQPALQHSWPAVGLTLLFLVHATCTIAIAARLHSRRLLTVLCAAVPVMIWLLLPQRAALVPNDLWAPGIFCLPVVVLVVLTLEQAGRWRWVLAGLALLSVFEVLSPRIGGWTPTRFNLVDSLFLWQPVMAFLLASEGLLRMAHRREQEARLARVARTAHVAQNLASDARREAARLLHDHVLHALHAVARGRNVVTSEQAVAECGAAVEQLFRPTGQEALPNLRDLLGADPLLAEVGVEVSGDAGRLPRTVAEGLAAAVHEAVSNVRKHARATSCTVILGTNGPGVCTVLVRDDGVGFDPSRLPRRRLGLQRSVVERLDDLGGRAVIDSRPGAGTQVRLCWPEEGTSGTVTWGSGGDVDPEVSRALVWSVVPTICVVALMGALIVPLMEPVWLGALMNVGYPVVASGLVWLVRRRPLTVNEARGLVPLTLVPMAVNVWMIPPGQTQLYLYWTAWASGMLLQVMMLCRTSRECVATAVLVTGCMVAFPLIHFGAPVTFVHFGNAIIMAAGVPLVTMAGSFVGKAISAQAQDAARARIITQAATAQMHQLARLDHYWSEQVNSETIPLLRGVAAGELDPADPAVRALAAELEISVRDELVLGPAQLKLIDSMRRLRAAGWRPNSSLSRDDTDEALGVARELLDRVGEPSFAGQTLNVSATPRAATVVILDPIPAQLGLWKTATSTLGGRMDVYEGFSRIVVPT</sequence>
<keyword evidence="7" id="KW-1185">Reference proteome</keyword>
<feature type="transmembrane region" description="Helical" evidence="4">
    <location>
        <begin position="39"/>
        <end position="58"/>
    </location>
</feature>
<dbReference type="Proteomes" id="UP001596266">
    <property type="component" value="Unassembled WGS sequence"/>
</dbReference>
<evidence type="ECO:0000256" key="1">
    <source>
        <dbReference type="ARBA" id="ARBA00022679"/>
    </source>
</evidence>
<accession>A0ABW1X0S6</accession>
<feature type="transmembrane region" description="Helical" evidence="4">
    <location>
        <begin position="118"/>
        <end position="138"/>
    </location>
</feature>
<dbReference type="InterPro" id="IPR003594">
    <property type="entry name" value="HATPase_dom"/>
</dbReference>
<feature type="transmembrane region" description="Helical" evidence="4">
    <location>
        <begin position="418"/>
        <end position="439"/>
    </location>
</feature>
<dbReference type="Pfam" id="PF02518">
    <property type="entry name" value="HATPase_c"/>
    <property type="match status" value="1"/>
</dbReference>
<dbReference type="RefSeq" id="WP_343884166.1">
    <property type="nucleotide sequence ID" value="NZ_BAAAKI010000001.1"/>
</dbReference>
<keyword evidence="4" id="KW-0812">Transmembrane</keyword>
<dbReference type="GO" id="GO:0016301">
    <property type="term" value="F:kinase activity"/>
    <property type="evidence" value="ECO:0007669"/>
    <property type="project" value="UniProtKB-KW"/>
</dbReference>
<feature type="domain" description="Histidine kinase/HSP90-like ATPase" evidence="5">
    <location>
        <begin position="279"/>
        <end position="371"/>
    </location>
</feature>
<dbReference type="InterPro" id="IPR036890">
    <property type="entry name" value="HATPase_C_sf"/>
</dbReference>
<evidence type="ECO:0000259" key="5">
    <source>
        <dbReference type="Pfam" id="PF02518"/>
    </source>
</evidence>
<feature type="transmembrane region" description="Helical" evidence="4">
    <location>
        <begin position="451"/>
        <end position="468"/>
    </location>
</feature>
<evidence type="ECO:0000313" key="6">
    <source>
        <dbReference type="EMBL" id="MFC6396832.1"/>
    </source>
</evidence>
<feature type="transmembrane region" description="Helical" evidence="4">
    <location>
        <begin position="150"/>
        <end position="167"/>
    </location>
</feature>
<proteinExistence type="predicted"/>
<evidence type="ECO:0000313" key="7">
    <source>
        <dbReference type="Proteomes" id="UP001596266"/>
    </source>
</evidence>
<protein>
    <submittedName>
        <fullName evidence="6">Sensor histidine kinase</fullName>
    </submittedName>
</protein>
<feature type="transmembrane region" description="Helical" evidence="4">
    <location>
        <begin position="93"/>
        <end position="111"/>
    </location>
</feature>
<feature type="transmembrane region" description="Helical" evidence="4">
    <location>
        <begin position="7"/>
        <end position="27"/>
    </location>
</feature>
<reference evidence="7" key="1">
    <citation type="journal article" date="2019" name="Int. J. Syst. Evol. Microbiol.">
        <title>The Global Catalogue of Microorganisms (GCM) 10K type strain sequencing project: providing services to taxonomists for standard genome sequencing and annotation.</title>
        <authorList>
            <consortium name="The Broad Institute Genomics Platform"/>
            <consortium name="The Broad Institute Genome Sequencing Center for Infectious Disease"/>
            <person name="Wu L."/>
            <person name="Ma J."/>
        </authorList>
    </citation>
    <scope>NUCLEOTIDE SEQUENCE [LARGE SCALE GENOMIC DNA]</scope>
    <source>
        <strain evidence="7">CGMCC 1.15277</strain>
    </source>
</reference>
<feature type="transmembrane region" description="Helical" evidence="4">
    <location>
        <begin position="474"/>
        <end position="493"/>
    </location>
</feature>
<dbReference type="PANTHER" id="PTHR24421">
    <property type="entry name" value="NITRATE/NITRITE SENSOR PROTEIN NARX-RELATED"/>
    <property type="match status" value="1"/>
</dbReference>
<dbReference type="Gene3D" id="3.30.565.10">
    <property type="entry name" value="Histidine kinase-like ATPase, C-terminal domain"/>
    <property type="match status" value="1"/>
</dbReference>
<dbReference type="SUPFAM" id="SSF55874">
    <property type="entry name" value="ATPase domain of HSP90 chaperone/DNA topoisomerase II/histidine kinase"/>
    <property type="match status" value="1"/>
</dbReference>
<name>A0ABW1X0S6_9ACTN</name>